<protein>
    <submittedName>
        <fullName evidence="1">(Atlantic silverside) hypothetical protein</fullName>
    </submittedName>
</protein>
<organism evidence="1 2">
    <name type="scientific">Menidia menidia</name>
    <name type="common">Atlantic silverside</name>
    <dbReference type="NCBI Taxonomy" id="238744"/>
    <lineage>
        <taxon>Eukaryota</taxon>
        <taxon>Metazoa</taxon>
        <taxon>Chordata</taxon>
        <taxon>Craniata</taxon>
        <taxon>Vertebrata</taxon>
        <taxon>Euteleostomi</taxon>
        <taxon>Actinopterygii</taxon>
        <taxon>Neopterygii</taxon>
        <taxon>Teleostei</taxon>
        <taxon>Neoteleostei</taxon>
        <taxon>Acanthomorphata</taxon>
        <taxon>Ovalentaria</taxon>
        <taxon>Atherinomorphae</taxon>
        <taxon>Atheriniformes</taxon>
        <taxon>Atherinopsidae</taxon>
        <taxon>Menidiinae</taxon>
        <taxon>Menidia</taxon>
    </lineage>
</organism>
<accession>A0A8S4AKQ5</accession>
<dbReference type="EMBL" id="CAJRST010005557">
    <property type="protein sequence ID" value="CAG5886182.1"/>
    <property type="molecule type" value="Genomic_DNA"/>
</dbReference>
<gene>
    <name evidence="1" type="ORF">MMEN_LOCUS5962</name>
</gene>
<reference evidence="1" key="1">
    <citation type="submission" date="2021-05" db="EMBL/GenBank/DDBJ databases">
        <authorList>
            <person name="Tigano A."/>
        </authorList>
    </citation>
    <scope>NUCLEOTIDE SEQUENCE</scope>
</reference>
<evidence type="ECO:0000313" key="2">
    <source>
        <dbReference type="Proteomes" id="UP000677803"/>
    </source>
</evidence>
<sequence length="84" mass="9552">MEEPWGPAKPRMGPLHDPSARATHLIIPTSSAKPQSIREFLWGPHLVPMCRPTLQCGRCCGLTVLDLEMDYHTYEQWSWNGACF</sequence>
<name>A0A8S4AKQ5_9TELE</name>
<dbReference type="AlphaFoldDB" id="A0A8S4AKQ5"/>
<keyword evidence="2" id="KW-1185">Reference proteome</keyword>
<comment type="caution">
    <text evidence="1">The sequence shown here is derived from an EMBL/GenBank/DDBJ whole genome shotgun (WGS) entry which is preliminary data.</text>
</comment>
<dbReference type="Proteomes" id="UP000677803">
    <property type="component" value="Unassembled WGS sequence"/>
</dbReference>
<evidence type="ECO:0000313" key="1">
    <source>
        <dbReference type="EMBL" id="CAG5886182.1"/>
    </source>
</evidence>
<proteinExistence type="predicted"/>